<keyword evidence="2" id="KW-1185">Reference proteome</keyword>
<dbReference type="Proteomes" id="UP000030655">
    <property type="component" value="Unassembled WGS sequence"/>
</dbReference>
<dbReference type="EMBL" id="KK365198">
    <property type="protein sequence ID" value="KCZ80181.1"/>
    <property type="molecule type" value="Genomic_DNA"/>
</dbReference>
<proteinExistence type="predicted"/>
<protein>
    <submittedName>
        <fullName evidence="1">Uncharacterized protein</fullName>
    </submittedName>
</protein>
<dbReference type="AlphaFoldDB" id="A0A059EZP1"/>
<name>A0A059EZP1_9MICR</name>
<gene>
    <name evidence="1" type="ORF">H312_02427</name>
</gene>
<dbReference type="HOGENOM" id="CLU_2482904_0_0_1"/>
<evidence type="ECO:0000313" key="1">
    <source>
        <dbReference type="EMBL" id="KCZ80181.1"/>
    </source>
</evidence>
<accession>A0A059EZP1</accession>
<sequence length="87" mass="10743">MQNPFKSGNYNILLSIFPELRIIFYVKQDQFKEFTIIRIFIYFKLFIIKFEVFIYDYFTNITQDTMENLYKNQSFNETLCLMSYILK</sequence>
<reference evidence="2" key="1">
    <citation type="submission" date="2013-02" db="EMBL/GenBank/DDBJ databases">
        <authorList>
            <consortium name="The Broad Institute Genome Sequencing Platform"/>
            <person name="Cuomo C."/>
            <person name="Becnel J."/>
            <person name="Sanscrainte N."/>
            <person name="Walker B."/>
            <person name="Young S.K."/>
            <person name="Zeng Q."/>
            <person name="Gargeya S."/>
            <person name="Fitzgerald M."/>
            <person name="Haas B."/>
            <person name="Abouelleil A."/>
            <person name="Alvarado L."/>
            <person name="Arachchi H.M."/>
            <person name="Berlin A.M."/>
            <person name="Chapman S.B."/>
            <person name="Dewar J."/>
            <person name="Goldberg J."/>
            <person name="Griggs A."/>
            <person name="Gujja S."/>
            <person name="Hansen M."/>
            <person name="Howarth C."/>
            <person name="Imamovic A."/>
            <person name="Larimer J."/>
            <person name="McCowan C."/>
            <person name="Murphy C."/>
            <person name="Neiman D."/>
            <person name="Pearson M."/>
            <person name="Priest M."/>
            <person name="Roberts A."/>
            <person name="Saif S."/>
            <person name="Shea T."/>
            <person name="Sisk P."/>
            <person name="Sykes S."/>
            <person name="Wortman J."/>
            <person name="Nusbaum C."/>
            <person name="Birren B."/>
        </authorList>
    </citation>
    <scope>NUCLEOTIDE SEQUENCE [LARGE SCALE GENOMIC DNA]</scope>
    <source>
        <strain evidence="2">PRA339</strain>
    </source>
</reference>
<dbReference type="VEuPathDB" id="MicrosporidiaDB:H312_02427"/>
<organism evidence="1 2">
    <name type="scientific">Anncaliia algerae PRA339</name>
    <dbReference type="NCBI Taxonomy" id="1288291"/>
    <lineage>
        <taxon>Eukaryota</taxon>
        <taxon>Fungi</taxon>
        <taxon>Fungi incertae sedis</taxon>
        <taxon>Microsporidia</taxon>
        <taxon>Tubulinosematoidea</taxon>
        <taxon>Tubulinosematidae</taxon>
        <taxon>Anncaliia</taxon>
    </lineage>
</organism>
<reference evidence="1 2" key="2">
    <citation type="submission" date="2014-03" db="EMBL/GenBank/DDBJ databases">
        <title>The Genome Sequence of Anncaliia algerae insect isolate PRA339.</title>
        <authorList>
            <consortium name="The Broad Institute Genome Sequencing Platform"/>
            <consortium name="The Broad Institute Genome Sequencing Center for Infectious Disease"/>
            <person name="Cuomo C."/>
            <person name="Becnel J."/>
            <person name="Sanscrainte N."/>
            <person name="Walker B."/>
            <person name="Young S.K."/>
            <person name="Zeng Q."/>
            <person name="Gargeya S."/>
            <person name="Fitzgerald M."/>
            <person name="Haas B."/>
            <person name="Abouelleil A."/>
            <person name="Alvarado L."/>
            <person name="Arachchi H.M."/>
            <person name="Berlin A.M."/>
            <person name="Chapman S.B."/>
            <person name="Dewar J."/>
            <person name="Goldberg J."/>
            <person name="Griggs A."/>
            <person name="Gujja S."/>
            <person name="Hansen M."/>
            <person name="Howarth C."/>
            <person name="Imamovic A."/>
            <person name="Larimer J."/>
            <person name="McCowan C."/>
            <person name="Murphy C."/>
            <person name="Neiman D."/>
            <person name="Pearson M."/>
            <person name="Priest M."/>
            <person name="Roberts A."/>
            <person name="Saif S."/>
            <person name="Shea T."/>
            <person name="Sisk P."/>
            <person name="Sykes S."/>
            <person name="Wortman J."/>
            <person name="Nusbaum C."/>
            <person name="Birren B."/>
        </authorList>
    </citation>
    <scope>NUCLEOTIDE SEQUENCE [LARGE SCALE GENOMIC DNA]</scope>
    <source>
        <strain evidence="1 2">PRA339</strain>
    </source>
</reference>
<evidence type="ECO:0000313" key="2">
    <source>
        <dbReference type="Proteomes" id="UP000030655"/>
    </source>
</evidence>